<evidence type="ECO:0000256" key="1">
    <source>
        <dbReference type="SAM" id="SignalP"/>
    </source>
</evidence>
<name>A0ABX2AJ32_9BACT</name>
<evidence type="ECO:0000313" key="2">
    <source>
        <dbReference type="EMBL" id="NPD91010.1"/>
    </source>
</evidence>
<organism evidence="2 3">
    <name type="scientific">Xylanibacter muris</name>
    <dbReference type="NCBI Taxonomy" id="2736290"/>
    <lineage>
        <taxon>Bacteria</taxon>
        <taxon>Pseudomonadati</taxon>
        <taxon>Bacteroidota</taxon>
        <taxon>Bacteroidia</taxon>
        <taxon>Bacteroidales</taxon>
        <taxon>Prevotellaceae</taxon>
        <taxon>Xylanibacter</taxon>
    </lineage>
</organism>
<evidence type="ECO:0000313" key="3">
    <source>
        <dbReference type="Proteomes" id="UP000714420"/>
    </source>
</evidence>
<keyword evidence="3" id="KW-1185">Reference proteome</keyword>
<keyword evidence="1" id="KW-0732">Signal</keyword>
<feature type="chain" id="PRO_5046915386" evidence="1">
    <location>
        <begin position="23"/>
        <end position="271"/>
    </location>
</feature>
<dbReference type="EMBL" id="JABKKF010000001">
    <property type="protein sequence ID" value="NPD91010.1"/>
    <property type="molecule type" value="Genomic_DNA"/>
</dbReference>
<dbReference type="Pfam" id="PF11306">
    <property type="entry name" value="DUF3108"/>
    <property type="match status" value="1"/>
</dbReference>
<reference evidence="2 3" key="1">
    <citation type="submission" date="2020-05" db="EMBL/GenBank/DDBJ databases">
        <title>Distinct polysaccharide utilization as determinants for interspecies competition between intestinal Prevotella spp.</title>
        <authorList>
            <person name="Galvez E.J.C."/>
            <person name="Iljazovic A."/>
            <person name="Strowig T."/>
        </authorList>
    </citation>
    <scope>NUCLEOTIDE SEQUENCE [LARGE SCALE GENOMIC DNA]</scope>
    <source>
        <strain evidence="2 3">PMUR</strain>
    </source>
</reference>
<accession>A0ABX2AJ32</accession>
<dbReference type="Proteomes" id="UP000714420">
    <property type="component" value="Unassembled WGS sequence"/>
</dbReference>
<proteinExistence type="predicted"/>
<dbReference type="InterPro" id="IPR021457">
    <property type="entry name" value="DUF3108"/>
</dbReference>
<protein>
    <submittedName>
        <fullName evidence="2">DUF3108 domain-containing protein</fullName>
    </submittedName>
</protein>
<feature type="signal peptide" evidence="1">
    <location>
        <begin position="1"/>
        <end position="22"/>
    </location>
</feature>
<sequence>MMKTRILMISILAFLASGSMSAQCGIKNTAFKSGEFLFYDLYFNWKFVWVKVGSAGMSTVMSLYDGRQAYRTSLVTRGNNKLDKFFTMRDTLLSYCDTDLSPLYFRKGAREGDRYYVDELWYSYPQGNCHLKQHRINNDGTHKWQESKYQNCIYDMMSIFLRARNFDASKMKKGENIPMPVSDARHLSNSWLKYRGKETFKIEGTNEKYRCLVFSFIEREDGKNHELIRFFVTDDANHIPVRLDMFLSFGSAKAFLKSYKGIRNPMTSRLK</sequence>
<gene>
    <name evidence="2" type="ORF">HPS56_01305</name>
</gene>
<comment type="caution">
    <text evidence="2">The sequence shown here is derived from an EMBL/GenBank/DDBJ whole genome shotgun (WGS) entry which is preliminary data.</text>
</comment>